<name>A0A098AY97_DESHA</name>
<sequence length="44" mass="5253">MTLAQKIEQVLKDELKPENIKTIIDLAEFLKARENQKKWDEIIK</sequence>
<evidence type="ECO:0000313" key="1">
    <source>
        <dbReference type="EMBL" id="CDX00586.1"/>
    </source>
</evidence>
<accession>A0A098AY97</accession>
<organism evidence="1">
    <name type="scientific">Desulfitobacterium hafniense</name>
    <name type="common">Desulfitobacterium frappieri</name>
    <dbReference type="NCBI Taxonomy" id="49338"/>
    <lineage>
        <taxon>Bacteria</taxon>
        <taxon>Bacillati</taxon>
        <taxon>Bacillota</taxon>
        <taxon>Clostridia</taxon>
        <taxon>Eubacteriales</taxon>
        <taxon>Desulfitobacteriaceae</taxon>
        <taxon>Desulfitobacterium</taxon>
    </lineage>
</organism>
<gene>
    <name evidence="1" type="ORF">DPCES_0699</name>
</gene>
<dbReference type="PATRIC" id="fig|49338.4.peg.748"/>
<reference evidence="1" key="1">
    <citation type="submission" date="2014-07" db="EMBL/GenBank/DDBJ databases">
        <authorList>
            <person name="Hornung V.Bastian."/>
        </authorList>
    </citation>
    <scope>NUCLEOTIDE SEQUENCE</scope>
    <source>
        <strain evidence="1">PCE-S</strain>
    </source>
</reference>
<protein>
    <submittedName>
        <fullName evidence="1">Uncharacterized protein</fullName>
    </submittedName>
</protein>
<dbReference type="RefSeq" id="WP_282433407.1">
    <property type="nucleotide sequence ID" value="NZ_LK996017.1"/>
</dbReference>
<proteinExistence type="predicted"/>
<dbReference type="AlphaFoldDB" id="A0A098AY97"/>
<dbReference type="EMBL" id="LK996017">
    <property type="protein sequence ID" value="CDX00586.1"/>
    <property type="molecule type" value="Genomic_DNA"/>
</dbReference>